<comment type="similarity">
    <text evidence="1 5">Belongs to the universal ribosomal protein uL29 family.</text>
</comment>
<evidence type="ECO:0000313" key="7">
    <source>
        <dbReference type="Proteomes" id="UP000233517"/>
    </source>
</evidence>
<dbReference type="EMBL" id="PHAI01000002">
    <property type="protein sequence ID" value="PKM91262.1"/>
    <property type="molecule type" value="Genomic_DNA"/>
</dbReference>
<dbReference type="Pfam" id="PF00831">
    <property type="entry name" value="Ribosomal_L29"/>
    <property type="match status" value="1"/>
</dbReference>
<dbReference type="CDD" id="cd00427">
    <property type="entry name" value="Ribosomal_L29_HIP"/>
    <property type="match status" value="1"/>
</dbReference>
<proteinExistence type="inferred from homology"/>
<dbReference type="HAMAP" id="MF_00374">
    <property type="entry name" value="Ribosomal_uL29"/>
    <property type="match status" value="1"/>
</dbReference>
<dbReference type="GO" id="GO:0006412">
    <property type="term" value="P:translation"/>
    <property type="evidence" value="ECO:0007669"/>
    <property type="project" value="UniProtKB-UniRule"/>
</dbReference>
<keyword evidence="2 5" id="KW-0689">Ribosomal protein</keyword>
<dbReference type="InterPro" id="IPR036049">
    <property type="entry name" value="Ribosomal_uL29_sf"/>
</dbReference>
<dbReference type="Proteomes" id="UP000233517">
    <property type="component" value="Unassembled WGS sequence"/>
</dbReference>
<sequence length="75" mass="9011">MDFKELKNKKKSELHALLAKWREELRAFRFKNSNSQLKNIREMRSVRKNIARILTLLNGGKEEKVENIKNQEENK</sequence>
<keyword evidence="3 5" id="KW-0687">Ribonucleoprotein</keyword>
<reference evidence="6 7" key="1">
    <citation type="journal article" date="2017" name="ISME J.">
        <title>Potential for microbial H2 and metal transformations associated with novel bacteria and archaea in deep terrestrial subsurface sediments.</title>
        <authorList>
            <person name="Hernsdorf A.W."/>
            <person name="Amano Y."/>
            <person name="Miyakawa K."/>
            <person name="Ise K."/>
            <person name="Suzuki Y."/>
            <person name="Anantharaman K."/>
            <person name="Probst A."/>
            <person name="Burstein D."/>
            <person name="Thomas B.C."/>
            <person name="Banfield J.F."/>
        </authorList>
    </citation>
    <scope>NUCLEOTIDE SEQUENCE [LARGE SCALE GENOMIC DNA]</scope>
    <source>
        <strain evidence="6">HGW-Falkowbacteria-1</strain>
    </source>
</reference>
<dbReference type="AlphaFoldDB" id="A0A2N2E9B4"/>
<comment type="caution">
    <text evidence="6">The sequence shown here is derived from an EMBL/GenBank/DDBJ whole genome shotgun (WGS) entry which is preliminary data.</text>
</comment>
<name>A0A2N2E9B4_9BACT</name>
<evidence type="ECO:0000313" key="6">
    <source>
        <dbReference type="EMBL" id="PKM91262.1"/>
    </source>
</evidence>
<dbReference type="SUPFAM" id="SSF46561">
    <property type="entry name" value="Ribosomal protein L29 (L29p)"/>
    <property type="match status" value="1"/>
</dbReference>
<evidence type="ECO:0000256" key="5">
    <source>
        <dbReference type="HAMAP-Rule" id="MF_00374"/>
    </source>
</evidence>
<protein>
    <recommendedName>
        <fullName evidence="4 5">Large ribosomal subunit protein uL29</fullName>
    </recommendedName>
</protein>
<dbReference type="NCBIfam" id="TIGR00012">
    <property type="entry name" value="L29"/>
    <property type="match status" value="1"/>
</dbReference>
<evidence type="ECO:0000256" key="1">
    <source>
        <dbReference type="ARBA" id="ARBA00009254"/>
    </source>
</evidence>
<dbReference type="Gene3D" id="1.10.287.310">
    <property type="match status" value="1"/>
</dbReference>
<dbReference type="GO" id="GO:0005840">
    <property type="term" value="C:ribosome"/>
    <property type="evidence" value="ECO:0007669"/>
    <property type="project" value="UniProtKB-KW"/>
</dbReference>
<evidence type="ECO:0000256" key="2">
    <source>
        <dbReference type="ARBA" id="ARBA00022980"/>
    </source>
</evidence>
<evidence type="ECO:0000256" key="4">
    <source>
        <dbReference type="ARBA" id="ARBA00035204"/>
    </source>
</evidence>
<evidence type="ECO:0000256" key="3">
    <source>
        <dbReference type="ARBA" id="ARBA00023274"/>
    </source>
</evidence>
<accession>A0A2N2E9B4</accession>
<gene>
    <name evidence="5 6" type="primary">rpmC</name>
    <name evidence="6" type="ORF">CVU82_01535</name>
</gene>
<dbReference type="GO" id="GO:1990904">
    <property type="term" value="C:ribonucleoprotein complex"/>
    <property type="evidence" value="ECO:0007669"/>
    <property type="project" value="UniProtKB-KW"/>
</dbReference>
<dbReference type="InterPro" id="IPR001854">
    <property type="entry name" value="Ribosomal_uL29"/>
</dbReference>
<organism evidence="6 7">
    <name type="scientific">Candidatus Falkowbacteria bacterium HGW-Falkowbacteria-1</name>
    <dbReference type="NCBI Taxonomy" id="2013768"/>
    <lineage>
        <taxon>Bacteria</taxon>
        <taxon>Candidatus Falkowiibacteriota</taxon>
    </lineage>
</organism>
<dbReference type="GO" id="GO:0003735">
    <property type="term" value="F:structural constituent of ribosome"/>
    <property type="evidence" value="ECO:0007669"/>
    <property type="project" value="InterPro"/>
</dbReference>